<proteinExistence type="predicted"/>
<evidence type="ECO:0000313" key="2">
    <source>
        <dbReference type="Proteomes" id="UP001280581"/>
    </source>
</evidence>
<organism evidence="1 2">
    <name type="scientific">Pseudopithomyces chartarum</name>
    <dbReference type="NCBI Taxonomy" id="1892770"/>
    <lineage>
        <taxon>Eukaryota</taxon>
        <taxon>Fungi</taxon>
        <taxon>Dikarya</taxon>
        <taxon>Ascomycota</taxon>
        <taxon>Pezizomycotina</taxon>
        <taxon>Dothideomycetes</taxon>
        <taxon>Pleosporomycetidae</taxon>
        <taxon>Pleosporales</taxon>
        <taxon>Massarineae</taxon>
        <taxon>Didymosphaeriaceae</taxon>
        <taxon>Pseudopithomyces</taxon>
    </lineage>
</organism>
<reference evidence="1 2" key="1">
    <citation type="submission" date="2021-02" db="EMBL/GenBank/DDBJ databases">
        <title>Genome assembly of Pseudopithomyces chartarum.</title>
        <authorList>
            <person name="Jauregui R."/>
            <person name="Singh J."/>
            <person name="Voisey C."/>
        </authorList>
    </citation>
    <scope>NUCLEOTIDE SEQUENCE [LARGE SCALE GENOMIC DNA]</scope>
    <source>
        <strain evidence="1 2">AGR01</strain>
    </source>
</reference>
<accession>A0AAN6RLT9</accession>
<protein>
    <submittedName>
        <fullName evidence="1">Uncharacterized protein</fullName>
    </submittedName>
</protein>
<gene>
    <name evidence="1" type="ORF">GRF29_1g2028325</name>
</gene>
<sequence length="84" mass="8509">MFSAGTPKCNAVCNPFIPTPPNPSITIVSFALGAPVYRTAWYAVSTASALTAASSIVNPPGILATASCFTTAYSAKNPSDSPSP</sequence>
<dbReference type="Proteomes" id="UP001280581">
    <property type="component" value="Unassembled WGS sequence"/>
</dbReference>
<dbReference type="AlphaFoldDB" id="A0AAN6RLT9"/>
<comment type="caution">
    <text evidence="1">The sequence shown here is derived from an EMBL/GenBank/DDBJ whole genome shotgun (WGS) entry which is preliminary data.</text>
</comment>
<name>A0AAN6RLT9_9PLEO</name>
<evidence type="ECO:0000313" key="1">
    <source>
        <dbReference type="EMBL" id="KAK3217133.1"/>
    </source>
</evidence>
<keyword evidence="2" id="KW-1185">Reference proteome</keyword>
<dbReference type="EMBL" id="WVTA01000001">
    <property type="protein sequence ID" value="KAK3217133.1"/>
    <property type="molecule type" value="Genomic_DNA"/>
</dbReference>